<organism evidence="2">
    <name type="scientific">Pseudoniphargus salinus</name>
    <dbReference type="NCBI Taxonomy" id="2211531"/>
    <lineage>
        <taxon>Eukaryota</taxon>
        <taxon>Metazoa</taxon>
        <taxon>Ecdysozoa</taxon>
        <taxon>Arthropoda</taxon>
        <taxon>Crustacea</taxon>
        <taxon>Multicrustacea</taxon>
        <taxon>Malacostraca</taxon>
        <taxon>Eumalacostraca</taxon>
        <taxon>Peracarida</taxon>
        <taxon>Amphipoda</taxon>
        <taxon>Senticaudata</taxon>
        <taxon>Gammarida</taxon>
        <taxon>Crangonyctidira</taxon>
        <taxon>Allocrangonyctoidea</taxon>
        <taxon>Allocrangonyctidae</taxon>
        <taxon>Pseudoniphargus</taxon>
    </lineage>
</organism>
<keyword evidence="1" id="KW-0472">Membrane</keyword>
<gene>
    <name evidence="2" type="primary">nad6</name>
</gene>
<reference evidence="2" key="1">
    <citation type="journal article" date="2018" name="Mol. Phylogenet. Evol.">
        <title>Species delimitation and mitogenome phylogenetics in the subterranean genus Pseudoniphargus (Crustacea: Amphipoda).</title>
        <authorList>
            <person name="Stokkan M."/>
            <person name="Jurado-Rivera J.A."/>
            <person name="Oromi P."/>
            <person name="Juan C."/>
            <person name="Jaume D."/>
            <person name="Pons J."/>
        </authorList>
    </citation>
    <scope>NUCLEOTIDE SEQUENCE</scope>
</reference>
<feature type="transmembrane region" description="Helical" evidence="1">
    <location>
        <begin position="6"/>
        <end position="39"/>
    </location>
</feature>
<dbReference type="AlphaFoldDB" id="A0A345UEI0"/>
<dbReference type="EMBL" id="MH592149">
    <property type="protein sequence ID" value="AXI98866.1"/>
    <property type="molecule type" value="Genomic_DNA"/>
</dbReference>
<accession>A0A345UEI0</accession>
<feature type="transmembrane region" description="Helical" evidence="1">
    <location>
        <begin position="46"/>
        <end position="69"/>
    </location>
</feature>
<feature type="transmembrane region" description="Helical" evidence="1">
    <location>
        <begin position="81"/>
        <end position="102"/>
    </location>
</feature>
<geneLocation type="mitochondrion" evidence="2"/>
<evidence type="ECO:0000313" key="2">
    <source>
        <dbReference type="EMBL" id="AXI98866.1"/>
    </source>
</evidence>
<feature type="transmembrane region" description="Helical" evidence="1">
    <location>
        <begin position="132"/>
        <end position="151"/>
    </location>
</feature>
<proteinExistence type="predicted"/>
<evidence type="ECO:0000256" key="1">
    <source>
        <dbReference type="SAM" id="Phobius"/>
    </source>
</evidence>
<keyword evidence="1" id="KW-1133">Transmembrane helix</keyword>
<name>A0A345UEI0_9CRUS</name>
<protein>
    <submittedName>
        <fullName evidence="2">NADH dehydrogenase subunit 6</fullName>
    </submittedName>
</protein>
<sequence>MTLLYSLSLVISVVFLLTISPLFMSLLIILQTITLAIIINMITMTSWFSFMLVMIYLSGMMIIFIYVSSMASNELFFPNNYLLAPLFIIFTIVMALTSNYMLDTPSDYMNELNLILTKITIFKTMKMYSKTLFIMTILLILYLLLAMIMVSKNSSFSYGPLRSFK</sequence>
<keyword evidence="2" id="KW-0496">Mitochondrion</keyword>
<keyword evidence="1" id="KW-0812">Transmembrane</keyword>